<protein>
    <recommendedName>
        <fullName evidence="2">glycerophosphodiester phosphodiesterase</fullName>
        <ecNumber evidence="2">3.1.4.46</ecNumber>
    </recommendedName>
</protein>
<evidence type="ECO:0000313" key="8">
    <source>
        <dbReference type="EMBL" id="QMS91942.1"/>
    </source>
</evidence>
<sequence>MTRILQNTPAIIIAHRGASGYRPEHTLAAYELGIALGADYIEPDLVSTKDGVLIARHENEISETTDVASHAEFAYRQTTKIIDGESKTGWFTEDFTLTEIKTLRAKERIGQLRSQNTTYDGLLEIPTLQEIIDLVKVKSAEINRAIGIYPETKHPTYFQSIGLALEAPLLATLTANGYQGANAPVFIQSFEVGNLQDLSTKTDLPLVQLLNDSGKPYDFVVSGCNRTYADLATASGLEEIAKYAQAVGVHKNLLVPRDSNGKLQSPTSLVTDAHAAGLLVHVWTFRNEDCFLPLDFQGNPQGEYELFFSLGIDGVFSDYPDTAFAVTENPRFKLGSP</sequence>
<keyword evidence="9" id="KW-1185">Reference proteome</keyword>
<comment type="catalytic activity">
    <reaction evidence="6">
        <text>a sn-glycero-3-phosphodiester + H2O = an alcohol + sn-glycerol 3-phosphate + H(+)</text>
        <dbReference type="Rhea" id="RHEA:12969"/>
        <dbReference type="ChEBI" id="CHEBI:15377"/>
        <dbReference type="ChEBI" id="CHEBI:15378"/>
        <dbReference type="ChEBI" id="CHEBI:30879"/>
        <dbReference type="ChEBI" id="CHEBI:57597"/>
        <dbReference type="ChEBI" id="CHEBI:83408"/>
        <dbReference type="EC" id="3.1.4.46"/>
    </reaction>
</comment>
<dbReference type="PANTHER" id="PTHR43620:SF7">
    <property type="entry name" value="GLYCEROPHOSPHODIESTER PHOSPHODIESTERASE GDPD5-RELATED"/>
    <property type="match status" value="1"/>
</dbReference>
<dbReference type="PANTHER" id="PTHR43620">
    <property type="entry name" value="GLYCEROPHOSPHORYL DIESTER PHOSPHODIESTERASE"/>
    <property type="match status" value="1"/>
</dbReference>
<gene>
    <name evidence="8" type="ORF">HUN01_31690</name>
</gene>
<organism evidence="8 9">
    <name type="scientific">Nostoc edaphicum CCNP1411</name>
    <dbReference type="NCBI Taxonomy" id="1472755"/>
    <lineage>
        <taxon>Bacteria</taxon>
        <taxon>Bacillati</taxon>
        <taxon>Cyanobacteriota</taxon>
        <taxon>Cyanophyceae</taxon>
        <taxon>Nostocales</taxon>
        <taxon>Nostocaceae</taxon>
        <taxon>Nostoc</taxon>
    </lineage>
</organism>
<dbReference type="Gene3D" id="3.20.20.190">
    <property type="entry name" value="Phosphatidylinositol (PI) phosphodiesterase"/>
    <property type="match status" value="1"/>
</dbReference>
<dbReference type="GO" id="GO:0006071">
    <property type="term" value="P:glycerol metabolic process"/>
    <property type="evidence" value="ECO:0007669"/>
    <property type="project" value="UniProtKB-KW"/>
</dbReference>
<dbReference type="GO" id="GO:0008889">
    <property type="term" value="F:glycerophosphodiester phosphodiesterase activity"/>
    <property type="evidence" value="ECO:0007669"/>
    <property type="project" value="UniProtKB-EC"/>
</dbReference>
<name>A0A7D7QJB6_9NOSO</name>
<evidence type="ECO:0000256" key="5">
    <source>
        <dbReference type="ARBA" id="ARBA00022801"/>
    </source>
</evidence>
<evidence type="ECO:0000256" key="3">
    <source>
        <dbReference type="ARBA" id="ARBA00022729"/>
    </source>
</evidence>
<dbReference type="PROSITE" id="PS51704">
    <property type="entry name" value="GP_PDE"/>
    <property type="match status" value="1"/>
</dbReference>
<evidence type="ECO:0000256" key="6">
    <source>
        <dbReference type="ARBA" id="ARBA00047512"/>
    </source>
</evidence>
<dbReference type="Proteomes" id="UP000514713">
    <property type="component" value="Chromosome"/>
</dbReference>
<keyword evidence="4" id="KW-0319">Glycerol metabolism</keyword>
<dbReference type="GO" id="GO:0006629">
    <property type="term" value="P:lipid metabolic process"/>
    <property type="evidence" value="ECO:0007669"/>
    <property type="project" value="InterPro"/>
</dbReference>
<dbReference type="EC" id="3.1.4.46" evidence="2"/>
<dbReference type="KEGG" id="ned:HUN01_31690"/>
<dbReference type="CDD" id="cd08602">
    <property type="entry name" value="GDPD_ScGlpQ1_like"/>
    <property type="match status" value="1"/>
</dbReference>
<evidence type="ECO:0000256" key="1">
    <source>
        <dbReference type="ARBA" id="ARBA00007277"/>
    </source>
</evidence>
<dbReference type="AlphaFoldDB" id="A0A7D7QJB6"/>
<proteinExistence type="inferred from homology"/>
<dbReference type="Pfam" id="PF03009">
    <property type="entry name" value="GDPD"/>
    <property type="match status" value="1"/>
</dbReference>
<feature type="domain" description="GP-PDE" evidence="7">
    <location>
        <begin position="10"/>
        <end position="327"/>
    </location>
</feature>
<evidence type="ECO:0000313" key="9">
    <source>
        <dbReference type="Proteomes" id="UP000514713"/>
    </source>
</evidence>
<comment type="similarity">
    <text evidence="1">Belongs to the glycerophosphoryl diester phosphodiesterase family.</text>
</comment>
<evidence type="ECO:0000256" key="2">
    <source>
        <dbReference type="ARBA" id="ARBA00012247"/>
    </source>
</evidence>
<evidence type="ECO:0000256" key="4">
    <source>
        <dbReference type="ARBA" id="ARBA00022798"/>
    </source>
</evidence>
<keyword evidence="5" id="KW-0378">Hydrolase</keyword>
<reference evidence="9" key="1">
    <citation type="submission" date="2020-06" db="EMBL/GenBank/DDBJ databases">
        <title>Nostoc edaphicum CCNP1411 genome.</title>
        <authorList>
            <person name="Fidor A."/>
            <person name="Grabski M."/>
            <person name="Gawor J."/>
            <person name="Gromadka R."/>
            <person name="Wegrzyn G."/>
            <person name="Mazur-Marzec H."/>
        </authorList>
    </citation>
    <scope>NUCLEOTIDE SEQUENCE [LARGE SCALE GENOMIC DNA]</scope>
    <source>
        <strain evidence="9">CCNP1411</strain>
    </source>
</reference>
<dbReference type="InterPro" id="IPR030395">
    <property type="entry name" value="GP_PDE_dom"/>
</dbReference>
<evidence type="ECO:0000259" key="7">
    <source>
        <dbReference type="PROSITE" id="PS51704"/>
    </source>
</evidence>
<dbReference type="EMBL" id="CP054698">
    <property type="protein sequence ID" value="QMS91942.1"/>
    <property type="molecule type" value="Genomic_DNA"/>
</dbReference>
<dbReference type="GO" id="GO:0042597">
    <property type="term" value="C:periplasmic space"/>
    <property type="evidence" value="ECO:0007669"/>
    <property type="project" value="TreeGrafter"/>
</dbReference>
<accession>A0A7D7QJB6</accession>
<dbReference type="RefSeq" id="WP_181929488.1">
    <property type="nucleotide sequence ID" value="NZ_CP054698.1"/>
</dbReference>
<keyword evidence="3" id="KW-0732">Signal</keyword>
<dbReference type="InterPro" id="IPR017946">
    <property type="entry name" value="PLC-like_Pdiesterase_TIM-brl"/>
</dbReference>
<dbReference type="SUPFAM" id="SSF51695">
    <property type="entry name" value="PLC-like phosphodiesterases"/>
    <property type="match status" value="1"/>
</dbReference>